<gene>
    <name evidence="3" type="ORF">EYF80_062395</name>
</gene>
<dbReference type="EMBL" id="SRLO01008267">
    <property type="protein sequence ID" value="TNN27461.1"/>
    <property type="molecule type" value="Genomic_DNA"/>
</dbReference>
<dbReference type="Proteomes" id="UP000314294">
    <property type="component" value="Unassembled WGS sequence"/>
</dbReference>
<evidence type="ECO:0000256" key="1">
    <source>
        <dbReference type="SAM" id="MobiDB-lite"/>
    </source>
</evidence>
<proteinExistence type="predicted"/>
<feature type="region of interest" description="Disordered" evidence="1">
    <location>
        <begin position="39"/>
        <end position="59"/>
    </location>
</feature>
<accession>A0A4Z2EFJ1</accession>
<protein>
    <submittedName>
        <fullName evidence="3">Uncharacterized protein</fullName>
    </submittedName>
</protein>
<sequence length="59" mass="6640">MLQQLLLVLQGQKLLLLLQEEAPTTGQAALQRASLVPQCHRTTRQRTRGDGREEGDWSV</sequence>
<keyword evidence="4" id="KW-1185">Reference proteome</keyword>
<comment type="caution">
    <text evidence="3">The sequence shown here is derived from an EMBL/GenBank/DDBJ whole genome shotgun (WGS) entry which is preliminary data.</text>
</comment>
<name>A0A4Z2EFJ1_9TELE</name>
<evidence type="ECO:0000313" key="3">
    <source>
        <dbReference type="EMBL" id="TNN27461.1"/>
    </source>
</evidence>
<feature type="signal peptide" evidence="2">
    <location>
        <begin position="1"/>
        <end position="17"/>
    </location>
</feature>
<evidence type="ECO:0000313" key="4">
    <source>
        <dbReference type="Proteomes" id="UP000314294"/>
    </source>
</evidence>
<reference evidence="3 4" key="1">
    <citation type="submission" date="2019-03" db="EMBL/GenBank/DDBJ databases">
        <title>First draft genome of Liparis tanakae, snailfish: a comprehensive survey of snailfish specific genes.</title>
        <authorList>
            <person name="Kim W."/>
            <person name="Song I."/>
            <person name="Jeong J.-H."/>
            <person name="Kim D."/>
            <person name="Kim S."/>
            <person name="Ryu S."/>
            <person name="Song J.Y."/>
            <person name="Lee S.K."/>
        </authorList>
    </citation>
    <scope>NUCLEOTIDE SEQUENCE [LARGE SCALE GENOMIC DNA]</scope>
    <source>
        <tissue evidence="3">Muscle</tissue>
    </source>
</reference>
<evidence type="ECO:0000256" key="2">
    <source>
        <dbReference type="SAM" id="SignalP"/>
    </source>
</evidence>
<organism evidence="3 4">
    <name type="scientific">Liparis tanakae</name>
    <name type="common">Tanaka's snailfish</name>
    <dbReference type="NCBI Taxonomy" id="230148"/>
    <lineage>
        <taxon>Eukaryota</taxon>
        <taxon>Metazoa</taxon>
        <taxon>Chordata</taxon>
        <taxon>Craniata</taxon>
        <taxon>Vertebrata</taxon>
        <taxon>Euteleostomi</taxon>
        <taxon>Actinopterygii</taxon>
        <taxon>Neopterygii</taxon>
        <taxon>Teleostei</taxon>
        <taxon>Neoteleostei</taxon>
        <taxon>Acanthomorphata</taxon>
        <taxon>Eupercaria</taxon>
        <taxon>Perciformes</taxon>
        <taxon>Cottioidei</taxon>
        <taxon>Cottales</taxon>
        <taxon>Liparidae</taxon>
        <taxon>Liparis</taxon>
    </lineage>
</organism>
<feature type="chain" id="PRO_5021344033" evidence="2">
    <location>
        <begin position="18"/>
        <end position="59"/>
    </location>
</feature>
<keyword evidence="2" id="KW-0732">Signal</keyword>
<dbReference type="AlphaFoldDB" id="A0A4Z2EFJ1"/>
<feature type="compositionally biased region" description="Basic and acidic residues" evidence="1">
    <location>
        <begin position="47"/>
        <end position="59"/>
    </location>
</feature>